<organism evidence="1 2">
    <name type="scientific">Rhipicephalus microplus</name>
    <name type="common">Cattle tick</name>
    <name type="synonym">Boophilus microplus</name>
    <dbReference type="NCBI Taxonomy" id="6941"/>
    <lineage>
        <taxon>Eukaryota</taxon>
        <taxon>Metazoa</taxon>
        <taxon>Ecdysozoa</taxon>
        <taxon>Arthropoda</taxon>
        <taxon>Chelicerata</taxon>
        <taxon>Arachnida</taxon>
        <taxon>Acari</taxon>
        <taxon>Parasitiformes</taxon>
        <taxon>Ixodida</taxon>
        <taxon>Ixodoidea</taxon>
        <taxon>Ixodidae</taxon>
        <taxon>Rhipicephalinae</taxon>
        <taxon>Rhipicephalus</taxon>
        <taxon>Boophilus</taxon>
    </lineage>
</organism>
<keyword evidence="2" id="KW-1185">Reference proteome</keyword>
<dbReference type="Proteomes" id="UP000821866">
    <property type="component" value="Chromosome 7"/>
</dbReference>
<evidence type="ECO:0000313" key="1">
    <source>
        <dbReference type="EMBL" id="KAH8021192.1"/>
    </source>
</evidence>
<comment type="caution">
    <text evidence="1">The sequence shown here is derived from an EMBL/GenBank/DDBJ whole genome shotgun (WGS) entry which is preliminary data.</text>
</comment>
<sequence length="110" mass="11878">MAGTANNRPVRVCIDSGANLSIMSADALTDDIPTHAWVSREDIEVLNRRIRLTLAGTLDVTLGTTNVRLEDTVVTELPSGIDLILGSEWRRVANVDVTSHTSNNVTIVPV</sequence>
<reference evidence="1" key="2">
    <citation type="submission" date="2021-09" db="EMBL/GenBank/DDBJ databases">
        <authorList>
            <person name="Jia N."/>
            <person name="Wang J."/>
            <person name="Shi W."/>
            <person name="Du L."/>
            <person name="Sun Y."/>
            <person name="Zhan W."/>
            <person name="Jiang J."/>
            <person name="Wang Q."/>
            <person name="Zhang B."/>
            <person name="Ji P."/>
            <person name="Sakyi L.B."/>
            <person name="Cui X."/>
            <person name="Yuan T."/>
            <person name="Jiang B."/>
            <person name="Yang W."/>
            <person name="Lam T.T.-Y."/>
            <person name="Chang Q."/>
            <person name="Ding S."/>
            <person name="Wang X."/>
            <person name="Zhu J."/>
            <person name="Ruan X."/>
            <person name="Zhao L."/>
            <person name="Wei J."/>
            <person name="Que T."/>
            <person name="Du C."/>
            <person name="Cheng J."/>
            <person name="Dai P."/>
            <person name="Han X."/>
            <person name="Huang E."/>
            <person name="Gao Y."/>
            <person name="Liu J."/>
            <person name="Shao H."/>
            <person name="Ye R."/>
            <person name="Li L."/>
            <person name="Wei W."/>
            <person name="Wang X."/>
            <person name="Wang C."/>
            <person name="Huo Q."/>
            <person name="Li W."/>
            <person name="Guo W."/>
            <person name="Chen H."/>
            <person name="Chen S."/>
            <person name="Zhou L."/>
            <person name="Zhou L."/>
            <person name="Ni X."/>
            <person name="Tian J."/>
            <person name="Zhou Y."/>
            <person name="Sheng Y."/>
            <person name="Liu T."/>
            <person name="Pan Y."/>
            <person name="Xia L."/>
            <person name="Li J."/>
            <person name="Zhao F."/>
            <person name="Cao W."/>
        </authorList>
    </citation>
    <scope>NUCLEOTIDE SEQUENCE</scope>
    <source>
        <strain evidence="1">Rmic-2018</strain>
        <tissue evidence="1">Larvae</tissue>
    </source>
</reference>
<dbReference type="Gene3D" id="2.40.70.10">
    <property type="entry name" value="Acid Proteases"/>
    <property type="match status" value="1"/>
</dbReference>
<name>A0A9J6DH00_RHIMP</name>
<dbReference type="EMBL" id="JABSTU010000009">
    <property type="protein sequence ID" value="KAH8021192.1"/>
    <property type="molecule type" value="Genomic_DNA"/>
</dbReference>
<dbReference type="AlphaFoldDB" id="A0A9J6DH00"/>
<protein>
    <recommendedName>
        <fullName evidence="3">Peptidase A2 domain-containing protein</fullName>
    </recommendedName>
</protein>
<evidence type="ECO:0000313" key="2">
    <source>
        <dbReference type="Proteomes" id="UP000821866"/>
    </source>
</evidence>
<dbReference type="InterPro" id="IPR021109">
    <property type="entry name" value="Peptidase_aspartic_dom_sf"/>
</dbReference>
<dbReference type="Pfam" id="PF13650">
    <property type="entry name" value="Asp_protease_2"/>
    <property type="match status" value="1"/>
</dbReference>
<proteinExistence type="predicted"/>
<evidence type="ECO:0008006" key="3">
    <source>
        <dbReference type="Google" id="ProtNLM"/>
    </source>
</evidence>
<gene>
    <name evidence="1" type="ORF">HPB51_012587</name>
</gene>
<accession>A0A9J6DH00</accession>
<reference evidence="1" key="1">
    <citation type="journal article" date="2020" name="Cell">
        <title>Large-Scale Comparative Analyses of Tick Genomes Elucidate Their Genetic Diversity and Vector Capacities.</title>
        <authorList>
            <consortium name="Tick Genome and Microbiome Consortium (TIGMIC)"/>
            <person name="Jia N."/>
            <person name="Wang J."/>
            <person name="Shi W."/>
            <person name="Du L."/>
            <person name="Sun Y."/>
            <person name="Zhan W."/>
            <person name="Jiang J.F."/>
            <person name="Wang Q."/>
            <person name="Zhang B."/>
            <person name="Ji P."/>
            <person name="Bell-Sakyi L."/>
            <person name="Cui X.M."/>
            <person name="Yuan T.T."/>
            <person name="Jiang B.G."/>
            <person name="Yang W.F."/>
            <person name="Lam T.T."/>
            <person name="Chang Q.C."/>
            <person name="Ding S.J."/>
            <person name="Wang X.J."/>
            <person name="Zhu J.G."/>
            <person name="Ruan X.D."/>
            <person name="Zhao L."/>
            <person name="Wei J.T."/>
            <person name="Ye R.Z."/>
            <person name="Que T.C."/>
            <person name="Du C.H."/>
            <person name="Zhou Y.H."/>
            <person name="Cheng J.X."/>
            <person name="Dai P.F."/>
            <person name="Guo W.B."/>
            <person name="Han X.H."/>
            <person name="Huang E.J."/>
            <person name="Li L.F."/>
            <person name="Wei W."/>
            <person name="Gao Y.C."/>
            <person name="Liu J.Z."/>
            <person name="Shao H.Z."/>
            <person name="Wang X."/>
            <person name="Wang C.C."/>
            <person name="Yang T.C."/>
            <person name="Huo Q.B."/>
            <person name="Li W."/>
            <person name="Chen H.Y."/>
            <person name="Chen S.E."/>
            <person name="Zhou L.G."/>
            <person name="Ni X.B."/>
            <person name="Tian J.H."/>
            <person name="Sheng Y."/>
            <person name="Liu T."/>
            <person name="Pan Y.S."/>
            <person name="Xia L.Y."/>
            <person name="Li J."/>
            <person name="Zhao F."/>
            <person name="Cao W.C."/>
        </authorList>
    </citation>
    <scope>NUCLEOTIDE SEQUENCE</scope>
    <source>
        <strain evidence="1">Rmic-2018</strain>
    </source>
</reference>